<organism evidence="1 2">
    <name type="scientific">Anabas testudineus</name>
    <name type="common">Climbing perch</name>
    <name type="synonym">Anthias testudineus</name>
    <dbReference type="NCBI Taxonomy" id="64144"/>
    <lineage>
        <taxon>Eukaryota</taxon>
        <taxon>Metazoa</taxon>
        <taxon>Chordata</taxon>
        <taxon>Craniata</taxon>
        <taxon>Vertebrata</taxon>
        <taxon>Euteleostomi</taxon>
        <taxon>Actinopterygii</taxon>
        <taxon>Neopterygii</taxon>
        <taxon>Teleostei</taxon>
        <taxon>Neoteleostei</taxon>
        <taxon>Acanthomorphata</taxon>
        <taxon>Anabantaria</taxon>
        <taxon>Anabantiformes</taxon>
        <taxon>Anabantoidei</taxon>
        <taxon>Anabantidae</taxon>
        <taxon>Anabas</taxon>
    </lineage>
</organism>
<reference evidence="1" key="3">
    <citation type="submission" date="2025-09" db="UniProtKB">
        <authorList>
            <consortium name="Ensembl"/>
        </authorList>
    </citation>
    <scope>IDENTIFICATION</scope>
</reference>
<sequence>MCFVLVLLDLSAAFEIEDHHILLEDFCPLKYEVPQVSVLGPISFSLYMLLLGPIICKCGVSFYCYADDTQLYSEHERRSSLHACINKIKSCLQRDPLVEVFCVSLMSELKLEVTAFVLGAPKPWNDLP</sequence>
<proteinExistence type="predicted"/>
<keyword evidence="2" id="KW-1185">Reference proteome</keyword>
<evidence type="ECO:0008006" key="3">
    <source>
        <dbReference type="Google" id="ProtNLM"/>
    </source>
</evidence>
<dbReference type="Ensembl" id="ENSATET00000074078.1">
    <property type="protein sequence ID" value="ENSATEP00000076170.1"/>
    <property type="gene ID" value="ENSATEG00000031062.1"/>
</dbReference>
<name>A0AAQ6IFP3_ANATE</name>
<dbReference type="AlphaFoldDB" id="A0AAQ6IFP3"/>
<evidence type="ECO:0000313" key="2">
    <source>
        <dbReference type="Proteomes" id="UP000265040"/>
    </source>
</evidence>
<reference evidence="1" key="2">
    <citation type="submission" date="2025-08" db="UniProtKB">
        <authorList>
            <consortium name="Ensembl"/>
        </authorList>
    </citation>
    <scope>IDENTIFICATION</scope>
</reference>
<gene>
    <name evidence="1" type="primary">FXYD6</name>
</gene>
<dbReference type="PANTHER" id="PTHR33332">
    <property type="entry name" value="REVERSE TRANSCRIPTASE DOMAIN-CONTAINING PROTEIN"/>
    <property type="match status" value="1"/>
</dbReference>
<dbReference type="Proteomes" id="UP000265040">
    <property type="component" value="Chromosome 10"/>
</dbReference>
<protein>
    <recommendedName>
        <fullName evidence="3">Reverse transcriptase domain-containing protein</fullName>
    </recommendedName>
</protein>
<evidence type="ECO:0000313" key="1">
    <source>
        <dbReference type="Ensembl" id="ENSATEP00000076170.1"/>
    </source>
</evidence>
<accession>A0AAQ6IFP3</accession>
<reference evidence="1 2" key="1">
    <citation type="submission" date="2021-04" db="EMBL/GenBank/DDBJ databases">
        <authorList>
            <consortium name="Wellcome Sanger Institute Data Sharing"/>
        </authorList>
    </citation>
    <scope>NUCLEOTIDE SEQUENCE [LARGE SCALE GENOMIC DNA]</scope>
</reference>